<name>A0AAE1AWA2_9GAST</name>
<reference evidence="1" key="1">
    <citation type="journal article" date="2023" name="G3 (Bethesda)">
        <title>A reference genome for the long-term kleptoplast-retaining sea slug Elysia crispata morphotype clarki.</title>
        <authorList>
            <person name="Eastman K.E."/>
            <person name="Pendleton A.L."/>
            <person name="Shaikh M.A."/>
            <person name="Suttiyut T."/>
            <person name="Ogas R."/>
            <person name="Tomko P."/>
            <person name="Gavelis G."/>
            <person name="Widhalm J.R."/>
            <person name="Wisecaver J.H."/>
        </authorList>
    </citation>
    <scope>NUCLEOTIDE SEQUENCE</scope>
    <source>
        <strain evidence="1">ECLA1</strain>
    </source>
</reference>
<comment type="caution">
    <text evidence="1">The sequence shown here is derived from an EMBL/GenBank/DDBJ whole genome shotgun (WGS) entry which is preliminary data.</text>
</comment>
<sequence>MALSAIARRKLVARSPCSMYVVLSLQCLPSLTDSLAQTVHTLGLRSSPVIWRRVHCTPLIPSIAISSREIAANGPTLIAGLKGRTPSYGD</sequence>
<dbReference type="EMBL" id="JAWDGP010001077">
    <property type="protein sequence ID" value="KAK3795230.1"/>
    <property type="molecule type" value="Genomic_DNA"/>
</dbReference>
<protein>
    <submittedName>
        <fullName evidence="1">Uncharacterized protein</fullName>
    </submittedName>
</protein>
<accession>A0AAE1AWA2</accession>
<evidence type="ECO:0000313" key="1">
    <source>
        <dbReference type="EMBL" id="KAK3795230.1"/>
    </source>
</evidence>
<gene>
    <name evidence="1" type="ORF">RRG08_056290</name>
</gene>
<dbReference type="AlphaFoldDB" id="A0AAE1AWA2"/>
<dbReference type="Proteomes" id="UP001283361">
    <property type="component" value="Unassembled WGS sequence"/>
</dbReference>
<organism evidence="1 2">
    <name type="scientific">Elysia crispata</name>
    <name type="common">lettuce slug</name>
    <dbReference type="NCBI Taxonomy" id="231223"/>
    <lineage>
        <taxon>Eukaryota</taxon>
        <taxon>Metazoa</taxon>
        <taxon>Spiralia</taxon>
        <taxon>Lophotrochozoa</taxon>
        <taxon>Mollusca</taxon>
        <taxon>Gastropoda</taxon>
        <taxon>Heterobranchia</taxon>
        <taxon>Euthyneura</taxon>
        <taxon>Panpulmonata</taxon>
        <taxon>Sacoglossa</taxon>
        <taxon>Placobranchoidea</taxon>
        <taxon>Plakobranchidae</taxon>
        <taxon>Elysia</taxon>
    </lineage>
</organism>
<keyword evidence="2" id="KW-1185">Reference proteome</keyword>
<proteinExistence type="predicted"/>
<evidence type="ECO:0000313" key="2">
    <source>
        <dbReference type="Proteomes" id="UP001283361"/>
    </source>
</evidence>